<name>A0ABD3HLS1_9MARC</name>
<dbReference type="AlphaFoldDB" id="A0ABD3HLS1"/>
<evidence type="ECO:0000256" key="4">
    <source>
        <dbReference type="ARBA" id="ARBA00022989"/>
    </source>
</evidence>
<dbReference type="GO" id="GO:0005737">
    <property type="term" value="C:cytoplasm"/>
    <property type="evidence" value="ECO:0007669"/>
    <property type="project" value="UniProtKB-ARBA"/>
</dbReference>
<evidence type="ECO:0000256" key="1">
    <source>
        <dbReference type="ARBA" id="ARBA00004141"/>
    </source>
</evidence>
<dbReference type="EMBL" id="JBJQOH010000003">
    <property type="protein sequence ID" value="KAL3691522.1"/>
    <property type="molecule type" value="Genomic_DNA"/>
</dbReference>
<evidence type="ECO:0000256" key="6">
    <source>
        <dbReference type="SAM" id="MobiDB-lite"/>
    </source>
</evidence>
<feature type="region of interest" description="Disordered" evidence="6">
    <location>
        <begin position="124"/>
        <end position="191"/>
    </location>
</feature>
<comment type="subcellular location">
    <subcellularLocation>
        <location evidence="1">Membrane</location>
        <topology evidence="1">Multi-pass membrane protein</topology>
    </subcellularLocation>
</comment>
<feature type="compositionally biased region" description="Polar residues" evidence="6">
    <location>
        <begin position="125"/>
        <end position="142"/>
    </location>
</feature>
<feature type="region of interest" description="Disordered" evidence="6">
    <location>
        <begin position="77"/>
        <end position="109"/>
    </location>
</feature>
<keyword evidence="3" id="KW-0812">Transmembrane</keyword>
<comment type="caution">
    <text evidence="7">The sequence shown here is derived from an EMBL/GenBank/DDBJ whole genome shotgun (WGS) entry which is preliminary data.</text>
</comment>
<reference evidence="7 8" key="1">
    <citation type="submission" date="2024-09" db="EMBL/GenBank/DDBJ databases">
        <title>Chromosome-scale assembly of Riccia sorocarpa.</title>
        <authorList>
            <person name="Paukszto L."/>
        </authorList>
    </citation>
    <scope>NUCLEOTIDE SEQUENCE [LARGE SCALE GENOMIC DNA]</scope>
    <source>
        <strain evidence="7">LP-2024</strain>
        <tissue evidence="7">Aerial parts of the thallus</tissue>
    </source>
</reference>
<feature type="region of interest" description="Disordered" evidence="6">
    <location>
        <begin position="1"/>
        <end position="39"/>
    </location>
</feature>
<evidence type="ECO:0000256" key="2">
    <source>
        <dbReference type="ARBA" id="ARBA00008707"/>
    </source>
</evidence>
<protein>
    <submittedName>
        <fullName evidence="7">Uncharacterized protein</fullName>
    </submittedName>
</protein>
<gene>
    <name evidence="7" type="ORF">R1sor_005173</name>
</gene>
<feature type="compositionally biased region" description="Low complexity" evidence="6">
    <location>
        <begin position="143"/>
        <end position="157"/>
    </location>
</feature>
<dbReference type="InterPro" id="IPR007770">
    <property type="entry name" value="DMP"/>
</dbReference>
<sequence>MGTPLPDSPESGIDLNCSLPMSQIPNSQQNSQQRAQFHQHQHNADFSLSAQHNLFAMPSSSYFANLQYHPVPPPLWNQHPGSMAPPTFYSPPTRPHPQQRGESSNGRSMAAGEIPISVPAGVTVQAASSDPSPTAAYSNATIPPSSSNAAVNSVPVATPIPSSETEDVEILPAPPRQGQGSKSGAGSTLQGDTYDEEEDLLLVLLANFLLILQKLLEVKRRQQRRVRQRLDFDGSFSSQFLSEESDMDSEQSISSTNACRGCLYANLKDNIVRIVPAFVGFFVSAVFIALPSKRHGIGFPVSPSSFSFTSREAKYLQKREAQLDAASLKGPAAAEATSSRVGPKKQ</sequence>
<comment type="similarity">
    <text evidence="2">Belongs to the plant DMP1 protein family.</text>
</comment>
<evidence type="ECO:0000256" key="3">
    <source>
        <dbReference type="ARBA" id="ARBA00022692"/>
    </source>
</evidence>
<organism evidence="7 8">
    <name type="scientific">Riccia sorocarpa</name>
    <dbReference type="NCBI Taxonomy" id="122646"/>
    <lineage>
        <taxon>Eukaryota</taxon>
        <taxon>Viridiplantae</taxon>
        <taxon>Streptophyta</taxon>
        <taxon>Embryophyta</taxon>
        <taxon>Marchantiophyta</taxon>
        <taxon>Marchantiopsida</taxon>
        <taxon>Marchantiidae</taxon>
        <taxon>Marchantiales</taxon>
        <taxon>Ricciaceae</taxon>
        <taxon>Riccia</taxon>
    </lineage>
</organism>
<keyword evidence="5" id="KW-0472">Membrane</keyword>
<proteinExistence type="inferred from homology"/>
<evidence type="ECO:0000256" key="5">
    <source>
        <dbReference type="ARBA" id="ARBA00023136"/>
    </source>
</evidence>
<evidence type="ECO:0000313" key="8">
    <source>
        <dbReference type="Proteomes" id="UP001633002"/>
    </source>
</evidence>
<accession>A0ABD3HLS1</accession>
<dbReference type="Proteomes" id="UP001633002">
    <property type="component" value="Unassembled WGS sequence"/>
</dbReference>
<evidence type="ECO:0000313" key="7">
    <source>
        <dbReference type="EMBL" id="KAL3691522.1"/>
    </source>
</evidence>
<keyword evidence="4" id="KW-1133">Transmembrane helix</keyword>
<feature type="region of interest" description="Disordered" evidence="6">
    <location>
        <begin position="326"/>
        <end position="346"/>
    </location>
</feature>
<keyword evidence="8" id="KW-1185">Reference proteome</keyword>
<feature type="compositionally biased region" description="Polar residues" evidence="6">
    <location>
        <begin position="178"/>
        <end position="191"/>
    </location>
</feature>
<dbReference type="Pfam" id="PF05078">
    <property type="entry name" value="DUF679"/>
    <property type="match status" value="1"/>
</dbReference>
<dbReference type="GO" id="GO:0016020">
    <property type="term" value="C:membrane"/>
    <property type="evidence" value="ECO:0007669"/>
    <property type="project" value="UniProtKB-SubCell"/>
</dbReference>